<keyword evidence="1" id="KW-0812">Transmembrane</keyword>
<gene>
    <name evidence="3" type="ORF">GCM10023171_29480</name>
</gene>
<evidence type="ECO:0000256" key="1">
    <source>
        <dbReference type="SAM" id="Phobius"/>
    </source>
</evidence>
<comment type="caution">
    <text evidence="3">The sequence shown here is derived from an EMBL/GenBank/DDBJ whole genome shotgun (WGS) entry which is preliminary data.</text>
</comment>
<name>A0ABP8PN11_9MICO</name>
<sequence length="226" mass="22960">MITEDRLPPSAETAQLSTGNAVEVKSVRTRAPASRGIIAAAFIVLGAVVGYLVFVNVSNATQVWVVKSSIVRGHTIVQDDLTTMSITAGQDSKAIPQAKLDQILGKVATTDLPTGALVTLSSISDHLGIPNGKALVGMTLGPGKLPAQTLQAGDSVVLVPVPAQGAAPVDVTAAETIPAVVSQVRPVPNTNDVVVDVYVSTQVAPNVASRGAAGALSLYLAPGDSK</sequence>
<dbReference type="RefSeq" id="WP_345188150.1">
    <property type="nucleotide sequence ID" value="NZ_BAABGP010000020.1"/>
</dbReference>
<dbReference type="InterPro" id="IPR013974">
    <property type="entry name" value="SAF"/>
</dbReference>
<keyword evidence="1" id="KW-0472">Membrane</keyword>
<keyword evidence="4" id="KW-1185">Reference proteome</keyword>
<dbReference type="EMBL" id="BAABGP010000020">
    <property type="protein sequence ID" value="GAA4489056.1"/>
    <property type="molecule type" value="Genomic_DNA"/>
</dbReference>
<keyword evidence="1" id="KW-1133">Transmembrane helix</keyword>
<feature type="domain" description="SAF" evidence="2">
    <location>
        <begin position="61"/>
        <end position="124"/>
    </location>
</feature>
<organism evidence="3 4">
    <name type="scientific">Microbacterium panaciterrae</name>
    <dbReference type="NCBI Taxonomy" id="985759"/>
    <lineage>
        <taxon>Bacteria</taxon>
        <taxon>Bacillati</taxon>
        <taxon>Actinomycetota</taxon>
        <taxon>Actinomycetes</taxon>
        <taxon>Micrococcales</taxon>
        <taxon>Microbacteriaceae</taxon>
        <taxon>Microbacterium</taxon>
    </lineage>
</organism>
<evidence type="ECO:0000259" key="2">
    <source>
        <dbReference type="SMART" id="SM00858"/>
    </source>
</evidence>
<proteinExistence type="predicted"/>
<dbReference type="Proteomes" id="UP001500731">
    <property type="component" value="Unassembled WGS sequence"/>
</dbReference>
<dbReference type="Pfam" id="PF08666">
    <property type="entry name" value="SAF"/>
    <property type="match status" value="1"/>
</dbReference>
<evidence type="ECO:0000313" key="3">
    <source>
        <dbReference type="EMBL" id="GAA4489056.1"/>
    </source>
</evidence>
<dbReference type="SMART" id="SM00858">
    <property type="entry name" value="SAF"/>
    <property type="match status" value="1"/>
</dbReference>
<evidence type="ECO:0000313" key="4">
    <source>
        <dbReference type="Proteomes" id="UP001500731"/>
    </source>
</evidence>
<feature type="transmembrane region" description="Helical" evidence="1">
    <location>
        <begin position="36"/>
        <end position="54"/>
    </location>
</feature>
<protein>
    <recommendedName>
        <fullName evidence="2">SAF domain-containing protein</fullName>
    </recommendedName>
</protein>
<accession>A0ABP8PN11</accession>
<dbReference type="Gene3D" id="3.90.1210.10">
    <property type="entry name" value="Antifreeze-like/N-acetylneuraminic acid synthase C-terminal domain"/>
    <property type="match status" value="1"/>
</dbReference>
<reference evidence="4" key="1">
    <citation type="journal article" date="2019" name="Int. J. Syst. Evol. Microbiol.">
        <title>The Global Catalogue of Microorganisms (GCM) 10K type strain sequencing project: providing services to taxonomists for standard genome sequencing and annotation.</title>
        <authorList>
            <consortium name="The Broad Institute Genomics Platform"/>
            <consortium name="The Broad Institute Genome Sequencing Center for Infectious Disease"/>
            <person name="Wu L."/>
            <person name="Ma J."/>
        </authorList>
    </citation>
    <scope>NUCLEOTIDE SEQUENCE [LARGE SCALE GENOMIC DNA]</scope>
    <source>
        <strain evidence="4">JCM 17839</strain>
    </source>
</reference>